<evidence type="ECO:0000256" key="1">
    <source>
        <dbReference type="ARBA" id="ARBA00022553"/>
    </source>
</evidence>
<keyword evidence="1" id="KW-0597">Phosphoprotein</keyword>
<keyword evidence="11" id="KW-1185">Reference proteome</keyword>
<protein>
    <recommendedName>
        <fullName evidence="9">HIT-type domain-containing protein</fullName>
    </recommendedName>
</protein>
<feature type="region of interest" description="Disordered" evidence="8">
    <location>
        <begin position="265"/>
        <end position="284"/>
    </location>
</feature>
<dbReference type="InterPro" id="IPR057721">
    <property type="entry name" value="BCD1_alpha/beta"/>
</dbReference>
<dbReference type="FunCoup" id="A0A2G5DYN1">
    <property type="interactions" value="673"/>
</dbReference>
<evidence type="ECO:0000256" key="8">
    <source>
        <dbReference type="SAM" id="MobiDB-lite"/>
    </source>
</evidence>
<dbReference type="Pfam" id="PF25790">
    <property type="entry name" value="BCD1"/>
    <property type="match status" value="1"/>
</dbReference>
<reference evidence="10 11" key="1">
    <citation type="submission" date="2017-09" db="EMBL/GenBank/DDBJ databases">
        <title>WGS assembly of Aquilegia coerulea Goldsmith.</title>
        <authorList>
            <person name="Hodges S."/>
            <person name="Kramer E."/>
            <person name="Nordborg M."/>
            <person name="Tomkins J."/>
            <person name="Borevitz J."/>
            <person name="Derieg N."/>
            <person name="Yan J."/>
            <person name="Mihaltcheva S."/>
            <person name="Hayes R.D."/>
            <person name="Rokhsar D."/>
        </authorList>
    </citation>
    <scope>NUCLEOTIDE SEQUENCE [LARGE SCALE GENOMIC DNA]</scope>
    <source>
        <strain evidence="11">cv. Goldsmith</strain>
    </source>
</reference>
<dbReference type="GO" id="GO:0000463">
    <property type="term" value="P:maturation of LSU-rRNA from tricistronic rRNA transcript (SSU-rRNA, 5.8S rRNA, LSU-rRNA)"/>
    <property type="evidence" value="ECO:0007669"/>
    <property type="project" value="TreeGrafter"/>
</dbReference>
<feature type="compositionally biased region" description="Basic and acidic residues" evidence="8">
    <location>
        <begin position="265"/>
        <end position="276"/>
    </location>
</feature>
<dbReference type="GO" id="GO:0070761">
    <property type="term" value="C:pre-snoRNP complex"/>
    <property type="evidence" value="ECO:0007669"/>
    <property type="project" value="TreeGrafter"/>
</dbReference>
<dbReference type="Pfam" id="PF04438">
    <property type="entry name" value="zf-HIT"/>
    <property type="match status" value="1"/>
</dbReference>
<evidence type="ECO:0000256" key="4">
    <source>
        <dbReference type="ARBA" id="ARBA00022833"/>
    </source>
</evidence>
<dbReference type="InterPro" id="IPR051639">
    <property type="entry name" value="BCD1"/>
</dbReference>
<comment type="function">
    <text evidence="5">Required for box C/D snoRNAs accumulation involved in snoRNA processing, snoRNA transport to the nucleolus and ribosome biogenesis.</text>
</comment>
<dbReference type="Gene3D" id="3.30.60.190">
    <property type="match status" value="1"/>
</dbReference>
<sequence length="401" mass="46070">MAVLETTSSSSQQQLTTEKKSNICEECGLNPSKYTCPCCSIRSCSLPCVKSHKKRTSCTGKRHRTHFVPLSQFDDNLLISDYNLLEEAKRVAESAKRRMQDGKFGRFQFKLPYKLQSLKNAAARRKTHILFLPVGMSRREKNQSRYDQRKNSISWTIEWRFHSTDVVLIDKWVDENQSLCSVIEKHLKPGPWSNQLKPFLKQQLDSLKFFIRKNAKGTKSPFRELDLKTPLIQQLANTIILEYPVIHVFPPSASHDFEIVKDMDQLSEKSEPKEPVSDDLPSPKGVLFREEEAEDDISDPHIIDLLKCVNPELADKSRFANALKPSAKELQEPNNDDYEGFDWTELEVAEGLNFNFEQDLRDAFSGFIDEFNPDEFLDFGGFVDEELTIAEELEEGEIPAL</sequence>
<accession>A0A2G5DYN1</accession>
<name>A0A2G5DYN1_AQUCA</name>
<dbReference type="OrthoDB" id="272357at2759"/>
<evidence type="ECO:0000313" key="10">
    <source>
        <dbReference type="EMBL" id="PIA48601.1"/>
    </source>
</evidence>
<dbReference type="InterPro" id="IPR007529">
    <property type="entry name" value="Znf_HIT"/>
</dbReference>
<comment type="similarity">
    <text evidence="6">Belongs to the BCD1 family.</text>
</comment>
<evidence type="ECO:0000256" key="5">
    <source>
        <dbReference type="ARBA" id="ARBA00049598"/>
    </source>
</evidence>
<dbReference type="GO" id="GO:0048254">
    <property type="term" value="P:snoRNA localization"/>
    <property type="evidence" value="ECO:0007669"/>
    <property type="project" value="TreeGrafter"/>
</dbReference>
<dbReference type="GO" id="GO:0005634">
    <property type="term" value="C:nucleus"/>
    <property type="evidence" value="ECO:0007669"/>
    <property type="project" value="TreeGrafter"/>
</dbReference>
<keyword evidence="4" id="KW-0862">Zinc</keyword>
<gene>
    <name evidence="10" type="ORF">AQUCO_01400883v1</name>
</gene>
<dbReference type="GO" id="GO:0000492">
    <property type="term" value="P:box C/D snoRNP assembly"/>
    <property type="evidence" value="ECO:0007669"/>
    <property type="project" value="TreeGrafter"/>
</dbReference>
<dbReference type="STRING" id="218851.A0A2G5DYN1"/>
<feature type="domain" description="HIT-type" evidence="9">
    <location>
        <begin position="24"/>
        <end position="58"/>
    </location>
</feature>
<dbReference type="PROSITE" id="PS51083">
    <property type="entry name" value="ZF_HIT"/>
    <property type="match status" value="1"/>
</dbReference>
<evidence type="ECO:0000256" key="3">
    <source>
        <dbReference type="ARBA" id="ARBA00022771"/>
    </source>
</evidence>
<dbReference type="PANTHER" id="PTHR13483">
    <property type="entry name" value="BOX C_D SNORNA PROTEIN 1-RELATED"/>
    <property type="match status" value="1"/>
</dbReference>
<keyword evidence="2" id="KW-0479">Metal-binding</keyword>
<dbReference type="CDD" id="cd23023">
    <property type="entry name" value="zf-HIT_BCD1"/>
    <property type="match status" value="1"/>
</dbReference>
<dbReference type="SUPFAM" id="SSF144232">
    <property type="entry name" value="HIT/MYND zinc finger-like"/>
    <property type="match status" value="1"/>
</dbReference>
<dbReference type="GO" id="GO:0008270">
    <property type="term" value="F:zinc ion binding"/>
    <property type="evidence" value="ECO:0007669"/>
    <property type="project" value="UniProtKB-UniRule"/>
</dbReference>
<dbReference type="InParanoid" id="A0A2G5DYN1"/>
<dbReference type="Proteomes" id="UP000230069">
    <property type="component" value="Unassembled WGS sequence"/>
</dbReference>
<organism evidence="10 11">
    <name type="scientific">Aquilegia coerulea</name>
    <name type="common">Rocky mountain columbine</name>
    <dbReference type="NCBI Taxonomy" id="218851"/>
    <lineage>
        <taxon>Eukaryota</taxon>
        <taxon>Viridiplantae</taxon>
        <taxon>Streptophyta</taxon>
        <taxon>Embryophyta</taxon>
        <taxon>Tracheophyta</taxon>
        <taxon>Spermatophyta</taxon>
        <taxon>Magnoliopsida</taxon>
        <taxon>Ranunculales</taxon>
        <taxon>Ranunculaceae</taxon>
        <taxon>Thalictroideae</taxon>
        <taxon>Aquilegia</taxon>
    </lineage>
</organism>
<dbReference type="AlphaFoldDB" id="A0A2G5DYN1"/>
<evidence type="ECO:0000256" key="6">
    <source>
        <dbReference type="ARBA" id="ARBA00049654"/>
    </source>
</evidence>
<evidence type="ECO:0000256" key="2">
    <source>
        <dbReference type="ARBA" id="ARBA00022723"/>
    </source>
</evidence>
<proteinExistence type="inferred from homology"/>
<evidence type="ECO:0000256" key="7">
    <source>
        <dbReference type="PROSITE-ProRule" id="PRU00453"/>
    </source>
</evidence>
<evidence type="ECO:0000259" key="9">
    <source>
        <dbReference type="PROSITE" id="PS51083"/>
    </source>
</evidence>
<keyword evidence="3 7" id="KW-0863">Zinc-finger</keyword>
<evidence type="ECO:0000313" key="11">
    <source>
        <dbReference type="Proteomes" id="UP000230069"/>
    </source>
</evidence>
<dbReference type="EMBL" id="KZ305031">
    <property type="protein sequence ID" value="PIA48601.1"/>
    <property type="molecule type" value="Genomic_DNA"/>
</dbReference>
<dbReference type="PANTHER" id="PTHR13483:SF3">
    <property type="entry name" value="BOX C_D SNORNA PROTEIN 1"/>
    <property type="match status" value="1"/>
</dbReference>